<comment type="caution">
    <text evidence="4">The sequence shown here is derived from an EMBL/GenBank/DDBJ whole genome shotgun (WGS) entry which is preliminary data.</text>
</comment>
<dbReference type="EMBL" id="QRWP01000005">
    <property type="protein sequence ID" value="RGT33654.1"/>
    <property type="molecule type" value="Genomic_DNA"/>
</dbReference>
<organism evidence="4 5">
    <name type="scientific">Bacteroides clarus</name>
    <dbReference type="NCBI Taxonomy" id="626929"/>
    <lineage>
        <taxon>Bacteria</taxon>
        <taxon>Pseudomonadati</taxon>
        <taxon>Bacteroidota</taxon>
        <taxon>Bacteroidia</taxon>
        <taxon>Bacteroidales</taxon>
        <taxon>Bacteroidaceae</taxon>
        <taxon>Bacteroides</taxon>
    </lineage>
</organism>
<dbReference type="PANTHER" id="PTHR34985">
    <property type="entry name" value="SLR0554 PROTEIN"/>
    <property type="match status" value="1"/>
</dbReference>
<proteinExistence type="predicted"/>
<dbReference type="Pfam" id="PF05272">
    <property type="entry name" value="VapE-like_dom"/>
    <property type="match status" value="1"/>
</dbReference>
<evidence type="ECO:0000256" key="1">
    <source>
        <dbReference type="SAM" id="MobiDB-lite"/>
    </source>
</evidence>
<accession>A0A412N4T9</accession>
<reference evidence="4 5" key="1">
    <citation type="submission" date="2018-08" db="EMBL/GenBank/DDBJ databases">
        <title>A genome reference for cultivated species of the human gut microbiota.</title>
        <authorList>
            <person name="Zou Y."/>
            <person name="Xue W."/>
            <person name="Luo G."/>
        </authorList>
    </citation>
    <scope>NUCLEOTIDE SEQUENCE [LARGE SCALE GENOMIC DNA]</scope>
    <source>
        <strain evidence="4 5">AF19-1AC</strain>
    </source>
</reference>
<name>A0A412N4T9_9BACE</name>
<dbReference type="Proteomes" id="UP000285159">
    <property type="component" value="Unassembled WGS sequence"/>
</dbReference>
<dbReference type="Pfam" id="PF08800">
    <property type="entry name" value="BT4734-like_N"/>
    <property type="match status" value="1"/>
</dbReference>
<feature type="region of interest" description="Disordered" evidence="1">
    <location>
        <begin position="215"/>
        <end position="277"/>
    </location>
</feature>
<feature type="domain" description="Virulence-associated protein E-like" evidence="2">
    <location>
        <begin position="466"/>
        <end position="676"/>
    </location>
</feature>
<dbReference type="InterPro" id="IPR007936">
    <property type="entry name" value="VapE-like_dom"/>
</dbReference>
<evidence type="ECO:0000313" key="5">
    <source>
        <dbReference type="Proteomes" id="UP000285159"/>
    </source>
</evidence>
<dbReference type="PANTHER" id="PTHR34985:SF1">
    <property type="entry name" value="SLR0554 PROTEIN"/>
    <property type="match status" value="1"/>
</dbReference>
<dbReference type="InterPro" id="IPR014907">
    <property type="entry name" value="BT4734-like_N"/>
</dbReference>
<sequence length="765" mass="86802">MKDLMITAYSGFSTVSGETNLTTVITNIRNGAYFHTVRKVEQQLRLGDLSKANAIKKQLPFFTLTGNYSALRQPYSLLHYNPVITVDVDELADDRVDAVRRLLEADADVVACFLTPKRHGFKIFLYLRTAYARRLRKMTFSVPFITYAELENHHALMYEAARLYVERLIGLPVDVSGKDIGRGFFASFDAQAYLNTALLGEIEEVTTRVLVPGKTERKKKGAGDKPAEDGLPGKLPGERTGGALPGERMSNGLPDETADNGALQGKKSDRPRRDDASALSAEIAPWHLMEYKKALNTTRRSEVFRKGNRDNFLFILGNRCFRKDIPQEVAVLLAERDFRQDDLDVAGAIGNAYLYVSKTCAAEKAKEDKVPVVSRVMDFLSLRYRFRRNTVLDRLEFCEQDGACGTDSLTASPVFSPLRSKDLNSIYVSLLTDGINCSLNTLKAIVDSDYATTFNPFEDYLLNLPPWDGVTDYIGELADTVRTEDGKFWRESFRRWLVGSVACALYEKKVNQLVLILFGGQGKGKSTWISRLLPPQWREYYHTGMICPDSKDDMLLLSTRYLINMEEFQGVKAADLAGLKRIITQESVTQRKVYDTQAFCFARHASFIASTNKRQCLQDIDGNRRFLPSSVLSVDYRRPVNYQGVYSQAMSLLGNGFRYWYEGDEIDGLNTHNERHRMKDPVEENLFVFFRRPLAEDLSVQWMPASAILTHLTIYGKVQVNRQTQQELVQALEKYGFATRTNGQGSTEYEVVKFQSDEVERNFRQ</sequence>
<evidence type="ECO:0000259" key="2">
    <source>
        <dbReference type="Pfam" id="PF05272"/>
    </source>
</evidence>
<evidence type="ECO:0000313" key="4">
    <source>
        <dbReference type="EMBL" id="RGT33654.1"/>
    </source>
</evidence>
<evidence type="ECO:0000259" key="3">
    <source>
        <dbReference type="Pfam" id="PF08800"/>
    </source>
</evidence>
<feature type="domain" description="BT4734-like N-terminal" evidence="3">
    <location>
        <begin position="55"/>
        <end position="193"/>
    </location>
</feature>
<protein>
    <submittedName>
        <fullName evidence="4">Virulence protein E</fullName>
    </submittedName>
</protein>
<gene>
    <name evidence="4" type="ORF">DWX38_07645</name>
</gene>
<dbReference type="RefSeq" id="WP_118467760.1">
    <property type="nucleotide sequence ID" value="NZ_CABIZW010000001.1"/>
</dbReference>
<feature type="compositionally biased region" description="Basic and acidic residues" evidence="1">
    <location>
        <begin position="266"/>
        <end position="276"/>
    </location>
</feature>
<dbReference type="AlphaFoldDB" id="A0A412N4T9"/>